<keyword evidence="3" id="KW-1185">Reference proteome</keyword>
<feature type="transmembrane region" description="Helical" evidence="1">
    <location>
        <begin position="216"/>
        <end position="241"/>
    </location>
</feature>
<dbReference type="AlphaFoldDB" id="A0AAD5L9F9"/>
<organism evidence="2 3">
    <name type="scientific">Pythium insidiosum</name>
    <name type="common">Pythiosis disease agent</name>
    <dbReference type="NCBI Taxonomy" id="114742"/>
    <lineage>
        <taxon>Eukaryota</taxon>
        <taxon>Sar</taxon>
        <taxon>Stramenopiles</taxon>
        <taxon>Oomycota</taxon>
        <taxon>Peronosporomycetes</taxon>
        <taxon>Pythiales</taxon>
        <taxon>Pythiaceae</taxon>
        <taxon>Pythium</taxon>
    </lineage>
</organism>
<keyword evidence="1" id="KW-0472">Membrane</keyword>
<evidence type="ECO:0008006" key="4">
    <source>
        <dbReference type="Google" id="ProtNLM"/>
    </source>
</evidence>
<feature type="transmembrane region" description="Helical" evidence="1">
    <location>
        <begin position="181"/>
        <end position="204"/>
    </location>
</feature>
<evidence type="ECO:0000313" key="3">
    <source>
        <dbReference type="Proteomes" id="UP001209570"/>
    </source>
</evidence>
<dbReference type="EMBL" id="JAKCXM010000615">
    <property type="protein sequence ID" value="KAJ0392555.1"/>
    <property type="molecule type" value="Genomic_DNA"/>
</dbReference>
<keyword evidence="1" id="KW-1133">Transmembrane helix</keyword>
<keyword evidence="1" id="KW-0812">Transmembrane</keyword>
<gene>
    <name evidence="2" type="ORF">P43SY_004477</name>
</gene>
<feature type="transmembrane region" description="Helical" evidence="1">
    <location>
        <begin position="12"/>
        <end position="32"/>
    </location>
</feature>
<accession>A0AAD5L9F9</accession>
<dbReference type="Proteomes" id="UP001209570">
    <property type="component" value="Unassembled WGS sequence"/>
</dbReference>
<proteinExistence type="predicted"/>
<protein>
    <recommendedName>
        <fullName evidence="4">Transmembrane protein</fullName>
    </recommendedName>
</protein>
<evidence type="ECO:0000256" key="1">
    <source>
        <dbReference type="SAM" id="Phobius"/>
    </source>
</evidence>
<evidence type="ECO:0000313" key="2">
    <source>
        <dbReference type="EMBL" id="KAJ0392555.1"/>
    </source>
</evidence>
<sequence>MLRDCLYLTTRIVALINCVAVLVAIGLSIAALSKTNWRTIDGLHNEQVAPNVFFEHLRIGESKTCVTLRLYANETRKWKTRETCYNTFLGEDQHPTTTRDLETGQQLILSPVCSAERDWVALKLGIPERVNVIAIWDKQCAGFQWANVLTQVFAWFGAFWLAYEMLLLVGDDPDEPACGIFLSSLLSAIPVLLHMFPTLVWLYAMDVADFEIGSSLKLAIAATVILAWSWIFKVTLLLCAWCKGRCAQRGWEFALTPKERGVNGTFCEV</sequence>
<comment type="caution">
    <text evidence="2">The sequence shown here is derived from an EMBL/GenBank/DDBJ whole genome shotgun (WGS) entry which is preliminary data.</text>
</comment>
<reference evidence="2" key="1">
    <citation type="submission" date="2021-12" db="EMBL/GenBank/DDBJ databases">
        <title>Prjna785345.</title>
        <authorList>
            <person name="Rujirawat T."/>
            <person name="Krajaejun T."/>
        </authorList>
    </citation>
    <scope>NUCLEOTIDE SEQUENCE</scope>
    <source>
        <strain evidence="2">Pi057C3</strain>
    </source>
</reference>
<feature type="transmembrane region" description="Helical" evidence="1">
    <location>
        <begin position="152"/>
        <end position="169"/>
    </location>
</feature>
<name>A0AAD5L9F9_PYTIN</name>